<dbReference type="EMBL" id="JACQMI010000002">
    <property type="protein sequence ID" value="MBI4132484.1"/>
    <property type="molecule type" value="Genomic_DNA"/>
</dbReference>
<reference evidence="1" key="1">
    <citation type="submission" date="2020-07" db="EMBL/GenBank/DDBJ databases">
        <title>Huge and variable diversity of episymbiotic CPR bacteria and DPANN archaea in groundwater ecosystems.</title>
        <authorList>
            <person name="He C.Y."/>
            <person name="Keren R."/>
            <person name="Whittaker M."/>
            <person name="Farag I.F."/>
            <person name="Doudna J."/>
            <person name="Cate J.H.D."/>
            <person name="Banfield J.F."/>
        </authorList>
    </citation>
    <scope>NUCLEOTIDE SEQUENCE</scope>
    <source>
        <strain evidence="1">NC_groundwater_1225_Ag_S-0.1um_56_177</strain>
    </source>
</reference>
<organism evidence="1 2">
    <name type="scientific">Candidatus Sungiibacteriota bacterium</name>
    <dbReference type="NCBI Taxonomy" id="2750080"/>
    <lineage>
        <taxon>Bacteria</taxon>
        <taxon>Candidatus Sungiibacteriota</taxon>
    </lineage>
</organism>
<protein>
    <submittedName>
        <fullName evidence="1">LOG family protein</fullName>
    </submittedName>
</protein>
<accession>A0A932YX39</accession>
<sequence>MTVKPTPHTHLKYKIAVSGAAETGHCGPEALELTKELGREVARQGAVLLTGATTGAPYWAAIGANDEGGFVIGLSPASSETEHVKKYRLPVDYHDMIVYTGFGYSGRNLFLTRSADGVIISCGRMGTLNEFTIAFEDEKPIGILTNTGWMTDDIVKKIIEEAHRGSGKVVYDSDPAHLVSKVIALIRKEKLIKI</sequence>
<comment type="caution">
    <text evidence="1">The sequence shown here is derived from an EMBL/GenBank/DDBJ whole genome shotgun (WGS) entry which is preliminary data.</text>
</comment>
<dbReference type="Pfam" id="PF18306">
    <property type="entry name" value="LDcluster4"/>
    <property type="match status" value="1"/>
</dbReference>
<dbReference type="AlphaFoldDB" id="A0A932YX39"/>
<name>A0A932YX39_9BACT</name>
<evidence type="ECO:0000313" key="2">
    <source>
        <dbReference type="Proteomes" id="UP000756703"/>
    </source>
</evidence>
<gene>
    <name evidence="1" type="ORF">HY473_00080</name>
</gene>
<dbReference type="InterPro" id="IPR041164">
    <property type="entry name" value="LDcluster4"/>
</dbReference>
<dbReference type="SUPFAM" id="SSF102405">
    <property type="entry name" value="MCP/YpsA-like"/>
    <property type="match status" value="1"/>
</dbReference>
<proteinExistence type="predicted"/>
<dbReference type="Gene3D" id="3.40.50.450">
    <property type="match status" value="1"/>
</dbReference>
<dbReference type="Proteomes" id="UP000756703">
    <property type="component" value="Unassembled WGS sequence"/>
</dbReference>
<evidence type="ECO:0000313" key="1">
    <source>
        <dbReference type="EMBL" id="MBI4132484.1"/>
    </source>
</evidence>